<dbReference type="KEGG" id="pic:PICST_34790"/>
<organism evidence="3 4">
    <name type="scientific">Scheffersomyces stipitis (strain ATCC 58785 / CBS 6054 / NBRC 10063 / NRRL Y-11545)</name>
    <name type="common">Yeast</name>
    <name type="synonym">Pichia stipitis</name>
    <dbReference type="NCBI Taxonomy" id="322104"/>
    <lineage>
        <taxon>Eukaryota</taxon>
        <taxon>Fungi</taxon>
        <taxon>Dikarya</taxon>
        <taxon>Ascomycota</taxon>
        <taxon>Saccharomycotina</taxon>
        <taxon>Pichiomycetes</taxon>
        <taxon>Debaryomycetaceae</taxon>
        <taxon>Scheffersomyces</taxon>
    </lineage>
</organism>
<dbReference type="Proteomes" id="UP000002258">
    <property type="component" value="Chromosome 2"/>
</dbReference>
<feature type="compositionally biased region" description="Polar residues" evidence="1">
    <location>
        <begin position="171"/>
        <end position="183"/>
    </location>
</feature>
<dbReference type="Pfam" id="PF13430">
    <property type="entry name" value="DUF4112"/>
    <property type="match status" value="1"/>
</dbReference>
<dbReference type="OMA" id="TIGWAPL"/>
<dbReference type="PANTHER" id="PTHR35519">
    <property type="entry name" value="MEMBRANE PROTEINS"/>
    <property type="match status" value="1"/>
</dbReference>
<dbReference type="PANTHER" id="PTHR35519:SF1">
    <property type="entry name" value="YALI0C06193P"/>
    <property type="match status" value="1"/>
</dbReference>
<feature type="region of interest" description="Disordered" evidence="1">
    <location>
        <begin position="161"/>
        <end position="214"/>
    </location>
</feature>
<dbReference type="FunCoup" id="A3LMY3">
    <property type="interactions" value="49"/>
</dbReference>
<keyword evidence="2" id="KW-0472">Membrane</keyword>
<keyword evidence="4" id="KW-1185">Reference proteome</keyword>
<reference evidence="3 4" key="1">
    <citation type="journal article" date="2007" name="Nat. Biotechnol.">
        <title>Genome sequence of the lignocellulose-bioconverting and xylose-fermenting yeast Pichia stipitis.</title>
        <authorList>
            <person name="Jeffries T.W."/>
            <person name="Grigoriev I.V."/>
            <person name="Grimwood J."/>
            <person name="Laplaza J.M."/>
            <person name="Aerts A."/>
            <person name="Salamov A."/>
            <person name="Schmutz J."/>
            <person name="Lindquist E."/>
            <person name="Dehal P."/>
            <person name="Shapiro H."/>
            <person name="Jin Y.S."/>
            <person name="Passoth V."/>
            <person name="Richardson P.M."/>
        </authorList>
    </citation>
    <scope>NUCLEOTIDE SEQUENCE [LARGE SCALE GENOMIC DNA]</scope>
    <source>
        <strain evidence="4">ATCC 58785 / CBS 6054 / NBRC 10063 / NRRL Y-11545</strain>
    </source>
</reference>
<dbReference type="eggNOG" id="ENOG502RXX6">
    <property type="taxonomic scope" value="Eukaryota"/>
</dbReference>
<dbReference type="AlphaFoldDB" id="A3LMY3"/>
<dbReference type="GeneID" id="4836894"/>
<protein>
    <submittedName>
        <fullName evidence="3">Uncharacterized protein</fullName>
    </submittedName>
</protein>
<dbReference type="OrthoDB" id="2103474at2759"/>
<accession>A3LMY3</accession>
<dbReference type="InterPro" id="IPR025187">
    <property type="entry name" value="DUF4112"/>
</dbReference>
<dbReference type="EMBL" id="CP000496">
    <property type="protein sequence ID" value="ABN64234.2"/>
    <property type="molecule type" value="Genomic_DNA"/>
</dbReference>
<feature type="compositionally biased region" description="Polar residues" evidence="1">
    <location>
        <begin position="191"/>
        <end position="214"/>
    </location>
</feature>
<dbReference type="InParanoid" id="A3LMY3"/>
<feature type="transmembrane region" description="Helical" evidence="2">
    <location>
        <begin position="110"/>
        <end position="133"/>
    </location>
</feature>
<evidence type="ECO:0000256" key="1">
    <source>
        <dbReference type="SAM" id="MobiDB-lite"/>
    </source>
</evidence>
<evidence type="ECO:0000313" key="3">
    <source>
        <dbReference type="EMBL" id="ABN64234.2"/>
    </source>
</evidence>
<dbReference type="HOGENOM" id="CLU_084558_0_0_1"/>
<evidence type="ECO:0000256" key="2">
    <source>
        <dbReference type="SAM" id="Phobius"/>
    </source>
</evidence>
<proteinExistence type="predicted"/>
<keyword evidence="2" id="KW-0812">Transmembrane</keyword>
<sequence length="214" mass="24182">MDYYNEYAEEHWNSLDPYEDKEGNRRRLPNDISTKEEQKIWRNIQRKAWVHDKCFLGSCGVGMDCGLGLAPLVVLLFPVLGPLVMYAVHSNLIAEAERKVHLPSKLQAKLHGNIVLSLIITFPPVIGSFFGWLHGCSTRNAGLLYQYLEFLAQERAQNKTATYVGPPPSTHPSEQRSYTSPVYQTRKAPTFSRQPKSRTTNTIVVGDQQSSGFV</sequence>
<name>A3LMY3_PICST</name>
<keyword evidence="2" id="KW-1133">Transmembrane helix</keyword>
<evidence type="ECO:0000313" key="4">
    <source>
        <dbReference type="Proteomes" id="UP000002258"/>
    </source>
</evidence>
<dbReference type="RefSeq" id="XP_001382263.2">
    <property type="nucleotide sequence ID" value="XM_001382226.1"/>
</dbReference>
<gene>
    <name evidence="3" type="ORF">PICST_34790</name>
</gene>